<gene>
    <name evidence="1" type="ORF">EDD54_2247</name>
</gene>
<evidence type="ECO:0000313" key="2">
    <source>
        <dbReference type="Proteomes" id="UP000294547"/>
    </source>
</evidence>
<protein>
    <submittedName>
        <fullName evidence="1">Uncharacterized protein</fullName>
    </submittedName>
</protein>
<reference evidence="1 2" key="1">
    <citation type="submission" date="2019-03" db="EMBL/GenBank/DDBJ databases">
        <title>Genomic Encyclopedia of Type Strains, Phase IV (KMG-IV): sequencing the most valuable type-strain genomes for metagenomic binning, comparative biology and taxonomic classification.</title>
        <authorList>
            <person name="Goeker M."/>
        </authorList>
    </citation>
    <scope>NUCLEOTIDE SEQUENCE [LARGE SCALE GENOMIC DNA]</scope>
    <source>
        <strain evidence="1 2">DSM 102969</strain>
    </source>
</reference>
<dbReference type="EMBL" id="SNXY01000007">
    <property type="protein sequence ID" value="TDP85394.1"/>
    <property type="molecule type" value="Genomic_DNA"/>
</dbReference>
<proteinExistence type="predicted"/>
<comment type="caution">
    <text evidence="1">The sequence shown here is derived from an EMBL/GenBank/DDBJ whole genome shotgun (WGS) entry which is preliminary data.</text>
</comment>
<evidence type="ECO:0000313" key="1">
    <source>
        <dbReference type="EMBL" id="TDP85394.1"/>
    </source>
</evidence>
<keyword evidence="2" id="KW-1185">Reference proteome</keyword>
<sequence>MCPEVEHAPATAHGRMALEMVDRPGLWPRAGISGLITGLDWAAAAALRPAGIAADAWAGLLAGVEAGVIAQVVEAAERKSDNG</sequence>
<name>A0A4R6RGM1_9HYPH</name>
<accession>A0A4R6RGM1</accession>
<organism evidence="1 2">
    <name type="scientific">Oharaeibacter diazotrophicus</name>
    <dbReference type="NCBI Taxonomy" id="1920512"/>
    <lineage>
        <taxon>Bacteria</taxon>
        <taxon>Pseudomonadati</taxon>
        <taxon>Pseudomonadota</taxon>
        <taxon>Alphaproteobacteria</taxon>
        <taxon>Hyphomicrobiales</taxon>
        <taxon>Pleomorphomonadaceae</taxon>
        <taxon>Oharaeibacter</taxon>
    </lineage>
</organism>
<dbReference type="AlphaFoldDB" id="A0A4R6RGM1"/>
<dbReference type="Proteomes" id="UP000294547">
    <property type="component" value="Unassembled WGS sequence"/>
</dbReference>